<keyword evidence="3" id="KW-1185">Reference proteome</keyword>
<name>A0A182PQV2_9DIPT</name>
<reference evidence="3" key="1">
    <citation type="submission" date="2013-03" db="EMBL/GenBank/DDBJ databases">
        <title>The Genome Sequence of Anopheles epiroticus epiroticus2.</title>
        <authorList>
            <consortium name="The Broad Institute Genomics Platform"/>
            <person name="Neafsey D.E."/>
            <person name="Howell P."/>
            <person name="Walker B."/>
            <person name="Young S.K."/>
            <person name="Zeng Q."/>
            <person name="Gargeya S."/>
            <person name="Fitzgerald M."/>
            <person name="Haas B."/>
            <person name="Abouelleil A."/>
            <person name="Allen A.W."/>
            <person name="Alvarado L."/>
            <person name="Arachchi H.M."/>
            <person name="Berlin A.M."/>
            <person name="Chapman S.B."/>
            <person name="Gainer-Dewar J."/>
            <person name="Goldberg J."/>
            <person name="Griggs A."/>
            <person name="Gujja S."/>
            <person name="Hansen M."/>
            <person name="Howarth C."/>
            <person name="Imamovic A."/>
            <person name="Ireland A."/>
            <person name="Larimer J."/>
            <person name="McCowan C."/>
            <person name="Murphy C."/>
            <person name="Pearson M."/>
            <person name="Poon T.W."/>
            <person name="Priest M."/>
            <person name="Roberts A."/>
            <person name="Saif S."/>
            <person name="Shea T."/>
            <person name="Sisk P."/>
            <person name="Sykes S."/>
            <person name="Wortman J."/>
            <person name="Nusbaum C."/>
            <person name="Birren B."/>
        </authorList>
    </citation>
    <scope>NUCLEOTIDE SEQUENCE [LARGE SCALE GENOMIC DNA]</scope>
    <source>
        <strain evidence="3">Epiroticus2</strain>
    </source>
</reference>
<feature type="compositionally biased region" description="Basic and acidic residues" evidence="1">
    <location>
        <begin position="1562"/>
        <end position="1572"/>
    </location>
</feature>
<protein>
    <submittedName>
        <fullName evidence="2">TPR_REGION domain-containing protein</fullName>
    </submittedName>
</protein>
<dbReference type="Proteomes" id="UP000075885">
    <property type="component" value="Unassembled WGS sequence"/>
</dbReference>
<reference evidence="2" key="2">
    <citation type="submission" date="2020-05" db="UniProtKB">
        <authorList>
            <consortium name="EnsemblMetazoa"/>
        </authorList>
    </citation>
    <scope>IDENTIFICATION</scope>
    <source>
        <strain evidence="2">Epiroticus2</strain>
    </source>
</reference>
<feature type="compositionally biased region" description="Basic and acidic residues" evidence="1">
    <location>
        <begin position="1539"/>
        <end position="1552"/>
    </location>
</feature>
<feature type="compositionally biased region" description="Polar residues" evidence="1">
    <location>
        <begin position="1524"/>
        <end position="1533"/>
    </location>
</feature>
<evidence type="ECO:0000256" key="1">
    <source>
        <dbReference type="SAM" id="MobiDB-lite"/>
    </source>
</evidence>
<dbReference type="VEuPathDB" id="VectorBase:AEPI009333"/>
<feature type="compositionally biased region" description="Low complexity" evidence="1">
    <location>
        <begin position="1767"/>
        <end position="1780"/>
    </location>
</feature>
<accession>A0A182PQV2</accession>
<organism evidence="2 3">
    <name type="scientific">Anopheles epiroticus</name>
    <dbReference type="NCBI Taxonomy" id="199890"/>
    <lineage>
        <taxon>Eukaryota</taxon>
        <taxon>Metazoa</taxon>
        <taxon>Ecdysozoa</taxon>
        <taxon>Arthropoda</taxon>
        <taxon>Hexapoda</taxon>
        <taxon>Insecta</taxon>
        <taxon>Pterygota</taxon>
        <taxon>Neoptera</taxon>
        <taxon>Endopterygota</taxon>
        <taxon>Diptera</taxon>
        <taxon>Nematocera</taxon>
        <taxon>Culicoidea</taxon>
        <taxon>Culicidae</taxon>
        <taxon>Anophelinae</taxon>
        <taxon>Anopheles</taxon>
    </lineage>
</organism>
<dbReference type="InterPro" id="IPR011990">
    <property type="entry name" value="TPR-like_helical_dom_sf"/>
</dbReference>
<feature type="compositionally biased region" description="Polar residues" evidence="1">
    <location>
        <begin position="1626"/>
        <end position="1651"/>
    </location>
</feature>
<sequence>MDEIAIVETLQREKQIQQYRPDPFVRQLLLFACIYLQIFATQFHLHVQPIILLPSLVKLDAVLVIGELLVSAYLLQTLLTALCAPESLVLHTQFQAGQRTMPSEAGFKEQLLKVRREIQFSCDSTSLLRTLKDTQRCLELLANEPNHTLCVAHLVKELVDWITLKEDRDLETVNGKACLALYEGFLRTCHEAEKTTRCFLVARLYNAIVTLNKKEACRWTKLQIARHMSQFPITDEQADLFARVKRIVLKMVHETKGEISSQMDNGADLLIEMQRKLLIHEAAGNGHTTDGIRQSALALFREVFDNGMAILCRLYSVNKKKALQLYHMVMDTMQKIVKPSEQELISLLGDSVGYVETIIAYSVGENATYRQFVGFFDIFEPVRAEPYASCYQLIRLLLQLIKQDEPTAEQIDEIATYARTVHKSFPSHELVVRVAIFLTCQSIPYLYRLSQELALGVSHAAIRMCEALMHFVRHCPTDTVPELCRMCTSSRRHLADKLLSTLMHLNIVQARDAVDKKTDASMLSYSASRGCELIKRKLTLLEDLTCERKQSLIDSSMRYSISWLKYIITLLRENGQTANEELEEIAQLLRLLITLQNRYHFEFLSDMHLIRLLEITYTDRTGTDAMASCWANISVRLLKLLVTLRDSTSSASSEEQQTLASISSILRSIMCYQMNAPEEDPIRSLTVIQLYDHPSFDRHGFTFDCVPSRAERFTILAEEVALVIKYKTSNSRPIWEYMLELAKVGDVREQCLTFGMALHGFSENETGKLPHTMMGELLSALKCYRPANVVERVKRSAALAIAKYHAYTCISRSVLEQCRKIPFKVEQLRSGQIDEFLLQNQLDREAQLLKRMEAIRKYYGELMATLEEDAFQSLWVLPSIAQISSILDNTARLYHLNFHPHRAVEMQLLNLRLVSQRCDVRPLDQCASLTFLLEQHELTDIYLKQRKEIHTKEGEKHARGSLESLEDLAKRATSLLPSTGTIDDVPTNRKFQLLNLFLALAVYHASLGDMERALKLIQRALDILNKSANIETIVPLLHGRAAQTIFRLAVGYGLPWPDSVPPFAFMKRMMASFNELQKLASEHTFVLSLATVEMTVEVLQYLILRYETGPLVEPHVEQLLKFVLRRGAGLRVMQLLLMYGQMCADSEKLDRCEIVLSYLDRLLMLSPVESLAGKENGKFMCDIGVAEGNHKAINSLPIAAQSLVEDLVDVEREAAPKNRIIPKISNWDETIAKETVVEQYLMFCHATGCDCRYCRYPQYKTMAFQTAALSVRLSVLQCTKSTKSIESCYETLYEHWRTHMLPNLNTAWTVPMYRMDLIVSVIRMLLHRGQFFVRCERYELALEAYRWASNLTIANLDPALSSDVRYNIHALELLMYRDVNRPKRDRSMIEARYTAMLEKRSKANECSPDMAVLTTNLSNLAIKTPKTATAGTVGLAGRSGVRAPPKTVDRVNELIRQAASRRHQLKSSGTDVLLVPDGTVPSRTYSASARKPKTVNIFVDSPPGRSSARAETVVVPATVGKTLKPSSMTSSVSGKPKAKTVEPEVKLVDQKLPEAVNRRGKRELISESRSVETEPVTPKRSTDSYKDALLSETPSSTPAPPPRPATANKPTSRKVRRLVIDEFPSLSESSDTDASTTKTPSKQTDSSSGLNGSFRDILVLGHTAAKKNDSGVVIVLDDSINDKSGQSEEAIETSFVHSHAVSVDKRTGLSLKTYSDRKRLLGSGSERTPCPPLSASSASSSAARLGTASKRRTPLPAAKTKLRFDDPSPVQQQQQQDVAVVVRDDRTKTQSTEPVEANAGHGKKKKVTKVSTDVTTVSNEKPNGRLRAKKVMAEPVPSVEPQMVVEPRMSTVASRTRLRRKRI</sequence>
<evidence type="ECO:0000313" key="2">
    <source>
        <dbReference type="EnsemblMetazoa" id="AEPI009333-PA"/>
    </source>
</evidence>
<evidence type="ECO:0000313" key="3">
    <source>
        <dbReference type="Proteomes" id="UP000075885"/>
    </source>
</evidence>
<feature type="region of interest" description="Disordered" evidence="1">
    <location>
        <begin position="1523"/>
        <end position="1652"/>
    </location>
</feature>
<dbReference type="SUPFAM" id="SSF48452">
    <property type="entry name" value="TPR-like"/>
    <property type="match status" value="1"/>
</dbReference>
<feature type="compositionally biased region" description="Low complexity" evidence="1">
    <location>
        <begin position="1734"/>
        <end position="1743"/>
    </location>
</feature>
<proteinExistence type="predicted"/>
<dbReference type="EnsemblMetazoa" id="AEPI009333-RA">
    <property type="protein sequence ID" value="AEPI009333-PA"/>
    <property type="gene ID" value="AEPI009333"/>
</dbReference>
<feature type="region of interest" description="Disordered" evidence="1">
    <location>
        <begin position="1787"/>
        <end position="1806"/>
    </location>
</feature>
<dbReference type="STRING" id="199890.A0A182PQV2"/>
<feature type="region of interest" description="Disordered" evidence="1">
    <location>
        <begin position="1720"/>
        <end position="1780"/>
    </location>
</feature>